<evidence type="ECO:0000313" key="3">
    <source>
        <dbReference type="EMBL" id="TMI82732.1"/>
    </source>
</evidence>
<accession>A0A537JHC6</accession>
<comment type="caution">
    <text evidence="3">The sequence shown here is derived from an EMBL/GenBank/DDBJ whole genome shotgun (WGS) entry which is preliminary data.</text>
</comment>
<dbReference type="Pfam" id="PF00106">
    <property type="entry name" value="adh_short"/>
    <property type="match status" value="1"/>
</dbReference>
<dbReference type="PANTHER" id="PTHR43157">
    <property type="entry name" value="PHOSPHATIDYLINOSITOL-GLYCAN BIOSYNTHESIS CLASS F PROTEIN-RELATED"/>
    <property type="match status" value="1"/>
</dbReference>
<dbReference type="PANTHER" id="PTHR43157:SF31">
    <property type="entry name" value="PHOSPHATIDYLINOSITOL-GLYCAN BIOSYNTHESIS CLASS F PROTEIN"/>
    <property type="match status" value="1"/>
</dbReference>
<dbReference type="SUPFAM" id="SSF51735">
    <property type="entry name" value="NAD(P)-binding Rossmann-fold domains"/>
    <property type="match status" value="1"/>
</dbReference>
<dbReference type="AlphaFoldDB" id="A0A537JHC6"/>
<organism evidence="3 4">
    <name type="scientific">Candidatus Segetimicrobium genomatis</name>
    <dbReference type="NCBI Taxonomy" id="2569760"/>
    <lineage>
        <taxon>Bacteria</taxon>
        <taxon>Bacillati</taxon>
        <taxon>Candidatus Sysuimicrobiota</taxon>
        <taxon>Candidatus Sysuimicrobiia</taxon>
        <taxon>Candidatus Sysuimicrobiales</taxon>
        <taxon>Candidatus Segetimicrobiaceae</taxon>
        <taxon>Candidatus Segetimicrobium</taxon>
    </lineage>
</organism>
<dbReference type="Gene3D" id="3.40.50.720">
    <property type="entry name" value="NAD(P)-binding Rossmann-like Domain"/>
    <property type="match status" value="1"/>
</dbReference>
<dbReference type="CDD" id="cd05327">
    <property type="entry name" value="retinol-DH_like_SDR_c_like"/>
    <property type="match status" value="1"/>
</dbReference>
<dbReference type="PRINTS" id="PR00081">
    <property type="entry name" value="GDHRDH"/>
</dbReference>
<dbReference type="GO" id="GO:0016491">
    <property type="term" value="F:oxidoreductase activity"/>
    <property type="evidence" value="ECO:0007669"/>
    <property type="project" value="UniProtKB-KW"/>
</dbReference>
<comment type="similarity">
    <text evidence="2">Belongs to the short-chain dehydrogenases/reductases (SDR) family.</text>
</comment>
<proteinExistence type="inferred from homology"/>
<protein>
    <submittedName>
        <fullName evidence="3">SDR family oxidoreductase</fullName>
    </submittedName>
</protein>
<name>A0A537JHC6_9BACT</name>
<gene>
    <name evidence="3" type="ORF">E6H04_04285</name>
</gene>
<evidence type="ECO:0000313" key="4">
    <source>
        <dbReference type="Proteomes" id="UP000320048"/>
    </source>
</evidence>
<dbReference type="InterPro" id="IPR002347">
    <property type="entry name" value="SDR_fam"/>
</dbReference>
<sequence length="276" mass="30606">MGSVADQVILITGATDGLGKATARELARRGATVLLHGRDQARGDAVLREIRQATENDRLRFYRADFSALTQVRRLAEEVRAGCDRLDLLINNAGVGGTTRRQESRDGYELCFAVNYLAPFLLTGLLLPLLRGSVPARIVNVASAGQAPLDFDDLMLERHYEPLRAYRQSKLAQILYTFELAGRLRAAGEAGVTVNALHPASLMPTKMVFEMFGSPMSPLEEGTEATLRLAISPELDGVTGRYFNRLHEARAHEQAYDPEARRRLWEISEELCQKVP</sequence>
<dbReference type="EMBL" id="VBAO01000111">
    <property type="protein sequence ID" value="TMI82732.1"/>
    <property type="molecule type" value="Genomic_DNA"/>
</dbReference>
<dbReference type="InterPro" id="IPR036291">
    <property type="entry name" value="NAD(P)-bd_dom_sf"/>
</dbReference>
<reference evidence="3 4" key="1">
    <citation type="journal article" date="2019" name="Nat. Microbiol.">
        <title>Mediterranean grassland soil C-N compound turnover is dependent on rainfall and depth, and is mediated by genomically divergent microorganisms.</title>
        <authorList>
            <person name="Diamond S."/>
            <person name="Andeer P.F."/>
            <person name="Li Z."/>
            <person name="Crits-Christoph A."/>
            <person name="Burstein D."/>
            <person name="Anantharaman K."/>
            <person name="Lane K.R."/>
            <person name="Thomas B.C."/>
            <person name="Pan C."/>
            <person name="Northen T.R."/>
            <person name="Banfield J.F."/>
        </authorList>
    </citation>
    <scope>NUCLEOTIDE SEQUENCE [LARGE SCALE GENOMIC DNA]</scope>
    <source>
        <strain evidence="3">NP_7</strain>
    </source>
</reference>
<evidence type="ECO:0000256" key="2">
    <source>
        <dbReference type="RuleBase" id="RU000363"/>
    </source>
</evidence>
<dbReference type="PRINTS" id="PR00080">
    <property type="entry name" value="SDRFAMILY"/>
</dbReference>
<evidence type="ECO:0000256" key="1">
    <source>
        <dbReference type="ARBA" id="ARBA00023002"/>
    </source>
</evidence>
<keyword evidence="1" id="KW-0560">Oxidoreductase</keyword>
<dbReference type="Proteomes" id="UP000320048">
    <property type="component" value="Unassembled WGS sequence"/>
</dbReference>